<proteinExistence type="predicted"/>
<name>A0A420ER80_9SPHN</name>
<protein>
    <recommendedName>
        <fullName evidence="4">Lipoprotein</fullName>
    </recommendedName>
</protein>
<dbReference type="OrthoDB" id="7284533at2"/>
<dbReference type="EMBL" id="RAPF01000001">
    <property type="protein sequence ID" value="RKF23192.1"/>
    <property type="molecule type" value="Genomic_DNA"/>
</dbReference>
<accession>A0A420ER80</accession>
<keyword evidence="1" id="KW-0732">Signal</keyword>
<gene>
    <name evidence="2" type="ORF">D6851_01540</name>
</gene>
<sequence>MTRYCLLLASTLTLAACSANTGLEQSVTDMGGKCDAVMTYDIDFDRFDETAQQIAHGTGCHITADLADLGAVEPQPVKGVMTPRAALAEAIKGTRIAVVEQKPDEIVVK</sequence>
<evidence type="ECO:0000256" key="1">
    <source>
        <dbReference type="SAM" id="SignalP"/>
    </source>
</evidence>
<evidence type="ECO:0008006" key="4">
    <source>
        <dbReference type="Google" id="ProtNLM"/>
    </source>
</evidence>
<dbReference type="RefSeq" id="WP_120323096.1">
    <property type="nucleotide sequence ID" value="NZ_RAPF01000001.1"/>
</dbReference>
<dbReference type="PROSITE" id="PS51257">
    <property type="entry name" value="PROKAR_LIPOPROTEIN"/>
    <property type="match status" value="1"/>
</dbReference>
<evidence type="ECO:0000313" key="3">
    <source>
        <dbReference type="Proteomes" id="UP000284395"/>
    </source>
</evidence>
<organism evidence="2 3">
    <name type="scientific">Altericroceibacterium spongiae</name>
    <dbReference type="NCBI Taxonomy" id="2320269"/>
    <lineage>
        <taxon>Bacteria</taxon>
        <taxon>Pseudomonadati</taxon>
        <taxon>Pseudomonadota</taxon>
        <taxon>Alphaproteobacteria</taxon>
        <taxon>Sphingomonadales</taxon>
        <taxon>Erythrobacteraceae</taxon>
        <taxon>Altericroceibacterium</taxon>
    </lineage>
</organism>
<dbReference type="AlphaFoldDB" id="A0A420ER80"/>
<comment type="caution">
    <text evidence="2">The sequence shown here is derived from an EMBL/GenBank/DDBJ whole genome shotgun (WGS) entry which is preliminary data.</text>
</comment>
<feature type="chain" id="PRO_5019312449" description="Lipoprotein" evidence="1">
    <location>
        <begin position="22"/>
        <end position="109"/>
    </location>
</feature>
<evidence type="ECO:0000313" key="2">
    <source>
        <dbReference type="EMBL" id="RKF23192.1"/>
    </source>
</evidence>
<reference evidence="2 3" key="1">
    <citation type="submission" date="2018-09" db="EMBL/GenBank/DDBJ databases">
        <title>Altererythrobacter spongiae sp. nov., isolated from a marine sponge.</title>
        <authorList>
            <person name="Zhuang L."/>
            <person name="Luo L."/>
        </authorList>
    </citation>
    <scope>NUCLEOTIDE SEQUENCE [LARGE SCALE GENOMIC DNA]</scope>
    <source>
        <strain evidence="2 3">HN-Y73</strain>
    </source>
</reference>
<feature type="signal peptide" evidence="1">
    <location>
        <begin position="1"/>
        <end position="21"/>
    </location>
</feature>
<dbReference type="Gene3D" id="3.55.50.30">
    <property type="match status" value="1"/>
</dbReference>
<keyword evidence="3" id="KW-1185">Reference proteome</keyword>
<dbReference type="Proteomes" id="UP000284395">
    <property type="component" value="Unassembled WGS sequence"/>
</dbReference>